<dbReference type="GO" id="GO:0003677">
    <property type="term" value="F:DNA binding"/>
    <property type="evidence" value="ECO:0007669"/>
    <property type="project" value="TreeGrafter"/>
</dbReference>
<dbReference type="PANTHER" id="PTHR21689:SF2">
    <property type="entry name" value="PROTEIN LIN-9 HOMOLOG"/>
    <property type="match status" value="1"/>
</dbReference>
<gene>
    <name evidence="7" type="ORF">CAUJ_LOCUS14443</name>
</gene>
<comment type="subcellular location">
    <subcellularLocation>
        <location evidence="1">Nucleus</location>
    </subcellularLocation>
</comment>
<dbReference type="AlphaFoldDB" id="A0A8S1HQX7"/>
<feature type="region of interest" description="Disordered" evidence="5">
    <location>
        <begin position="1"/>
        <end position="91"/>
    </location>
</feature>
<evidence type="ECO:0000259" key="6">
    <source>
        <dbReference type="SMART" id="SM01135"/>
    </source>
</evidence>
<accession>A0A8S1HQX7</accession>
<dbReference type="GO" id="GO:0006351">
    <property type="term" value="P:DNA-templated transcription"/>
    <property type="evidence" value="ECO:0007669"/>
    <property type="project" value="InterPro"/>
</dbReference>
<comment type="caution">
    <text evidence="7">The sequence shown here is derived from an EMBL/GenBank/DDBJ whole genome shotgun (WGS) entry which is preliminary data.</text>
</comment>
<organism evidence="7 8">
    <name type="scientific">Caenorhabditis auriculariae</name>
    <dbReference type="NCBI Taxonomy" id="2777116"/>
    <lineage>
        <taxon>Eukaryota</taxon>
        <taxon>Metazoa</taxon>
        <taxon>Ecdysozoa</taxon>
        <taxon>Nematoda</taxon>
        <taxon>Chromadorea</taxon>
        <taxon>Rhabditida</taxon>
        <taxon>Rhabditina</taxon>
        <taxon>Rhabditomorpha</taxon>
        <taxon>Rhabditoidea</taxon>
        <taxon>Rhabditidae</taxon>
        <taxon>Peloderinae</taxon>
        <taxon>Caenorhabditis</taxon>
    </lineage>
</organism>
<evidence type="ECO:0000256" key="3">
    <source>
        <dbReference type="ARBA" id="ARBA00023242"/>
    </source>
</evidence>
<dbReference type="InterPro" id="IPR045831">
    <property type="entry name" value="LIN9_C"/>
</dbReference>
<reference evidence="7" key="1">
    <citation type="submission" date="2020-10" db="EMBL/GenBank/DDBJ databases">
        <authorList>
            <person name="Kikuchi T."/>
        </authorList>
    </citation>
    <scope>NUCLEOTIDE SEQUENCE</scope>
    <source>
        <strain evidence="7">NKZ352</strain>
    </source>
</reference>
<evidence type="ECO:0000313" key="7">
    <source>
        <dbReference type="EMBL" id="CAD6198537.1"/>
    </source>
</evidence>
<dbReference type="InterPro" id="IPR033471">
    <property type="entry name" value="DIRP"/>
</dbReference>
<dbReference type="GO" id="GO:0051726">
    <property type="term" value="P:regulation of cell cycle"/>
    <property type="evidence" value="ECO:0007669"/>
    <property type="project" value="TreeGrafter"/>
</dbReference>
<keyword evidence="4" id="KW-0175">Coiled coil</keyword>
<evidence type="ECO:0000256" key="2">
    <source>
        <dbReference type="ARBA" id="ARBA00006732"/>
    </source>
</evidence>
<feature type="coiled-coil region" evidence="4">
    <location>
        <begin position="437"/>
        <end position="503"/>
    </location>
</feature>
<dbReference type="PANTHER" id="PTHR21689">
    <property type="entry name" value="LIN-9"/>
    <property type="match status" value="1"/>
</dbReference>
<feature type="compositionally biased region" description="Polar residues" evidence="5">
    <location>
        <begin position="56"/>
        <end position="70"/>
    </location>
</feature>
<keyword evidence="8" id="KW-1185">Reference proteome</keyword>
<protein>
    <recommendedName>
        <fullName evidence="6">DIRP domain-containing protein</fullName>
    </recommendedName>
</protein>
<sequence>MSRKRAETSTPTDEASSSPYRLRESSKIPSRYRDDVEISPSKVRSPKKSPSKVAVQTPTRKVNPKRTPTVSSSSSIKTNTTDDSDSKSSLNRKRNEMLMPLPILDDPLHGFFVDDEQPTSSQMIAAPEPREYSRPARRILNMNPTPINMEYSSAVIPRKKLLRSLVRYKYESELGRVVHDNVKRLKNFLKFNKKSRRWVVSEFFYSGVDEQLFLGDNEFAQIIREGFPNLKTLMLNKPEWRTIRRLLGKPRRCSQLFFDEERRTLEMKRSKIRGIYEGTYLHDHSFDISDLPNKLPRPLVVGMRVFALVSSAMEGLYAGTIDALIPNGYRIVFESPNLPPAEVPDTDVIVDGRLELLSLAYFVEQANSKLPTGVRPVVAAVRHLERPHVVKSELDISTNAPMSAAAKRALLNGGTVNIGLEKVGNFPLRFLVILVKLSKLIEVKKKLCRQLSEMNSEAEKMNLQTSHYPEAFKEKYALVIVELDAVNRQIQNYLQSIQEYSNHFTAPNTEPMHLKPEILRRNCDLQASQIVQHCNQGLNVDNRHALSLISSLTSLILQVRTMGQQKISSLDLQSLNEAINEIKTKISPKNGPWFQDHVEVHMKQIHNKMVQQAGISVPSVPLGR</sequence>
<evidence type="ECO:0000256" key="1">
    <source>
        <dbReference type="ARBA" id="ARBA00004123"/>
    </source>
</evidence>
<dbReference type="Pfam" id="PF19438">
    <property type="entry name" value="LIN9_C"/>
    <property type="match status" value="1"/>
</dbReference>
<dbReference type="EMBL" id="CAJGYM010000129">
    <property type="protein sequence ID" value="CAD6198537.1"/>
    <property type="molecule type" value="Genomic_DNA"/>
</dbReference>
<dbReference type="Pfam" id="PF06584">
    <property type="entry name" value="DIRP"/>
    <property type="match status" value="1"/>
</dbReference>
<dbReference type="InterPro" id="IPR010561">
    <property type="entry name" value="LIN-9/ALY1"/>
</dbReference>
<evidence type="ECO:0000313" key="8">
    <source>
        <dbReference type="Proteomes" id="UP000835052"/>
    </source>
</evidence>
<dbReference type="GO" id="GO:0006357">
    <property type="term" value="P:regulation of transcription by RNA polymerase II"/>
    <property type="evidence" value="ECO:0007669"/>
    <property type="project" value="TreeGrafter"/>
</dbReference>
<feature type="compositionally biased region" description="Polar residues" evidence="5">
    <location>
        <begin position="8"/>
        <end position="19"/>
    </location>
</feature>
<evidence type="ECO:0000256" key="4">
    <source>
        <dbReference type="SAM" id="Coils"/>
    </source>
</evidence>
<evidence type="ECO:0000256" key="5">
    <source>
        <dbReference type="SAM" id="MobiDB-lite"/>
    </source>
</evidence>
<feature type="domain" description="DIRP" evidence="6">
    <location>
        <begin position="204"/>
        <end position="311"/>
    </location>
</feature>
<keyword evidence="3" id="KW-0539">Nucleus</keyword>
<proteinExistence type="inferred from homology"/>
<dbReference type="GO" id="GO:0005654">
    <property type="term" value="C:nucleoplasm"/>
    <property type="evidence" value="ECO:0007669"/>
    <property type="project" value="TreeGrafter"/>
</dbReference>
<dbReference type="OrthoDB" id="2339771at2759"/>
<feature type="compositionally biased region" description="Basic and acidic residues" evidence="5">
    <location>
        <begin position="21"/>
        <end position="36"/>
    </location>
</feature>
<name>A0A8S1HQX7_9PELO</name>
<feature type="compositionally biased region" description="Low complexity" evidence="5">
    <location>
        <begin position="71"/>
        <end position="81"/>
    </location>
</feature>
<dbReference type="GO" id="GO:0017053">
    <property type="term" value="C:transcription repressor complex"/>
    <property type="evidence" value="ECO:0007669"/>
    <property type="project" value="InterPro"/>
</dbReference>
<comment type="similarity">
    <text evidence="2">Belongs to the lin-9 family.</text>
</comment>
<dbReference type="SMART" id="SM01135">
    <property type="entry name" value="DIRP"/>
    <property type="match status" value="1"/>
</dbReference>
<dbReference type="Proteomes" id="UP000835052">
    <property type="component" value="Unassembled WGS sequence"/>
</dbReference>